<dbReference type="CDD" id="cd06222">
    <property type="entry name" value="RNase_H_like"/>
    <property type="match status" value="1"/>
</dbReference>
<dbReference type="Gene3D" id="3.30.420.10">
    <property type="entry name" value="Ribonuclease H-like superfamily/Ribonuclease H"/>
    <property type="match status" value="1"/>
</dbReference>
<dbReference type="SUPFAM" id="SSF53098">
    <property type="entry name" value="Ribonuclease H-like"/>
    <property type="match status" value="1"/>
</dbReference>
<dbReference type="GO" id="GO:0004523">
    <property type="term" value="F:RNA-DNA hybrid ribonuclease activity"/>
    <property type="evidence" value="ECO:0007669"/>
    <property type="project" value="InterPro"/>
</dbReference>
<reference evidence="2 3" key="1">
    <citation type="journal article" date="2020" name="IScience">
        <title>Genome Sequencing of the Endangered Kingdonia uniflora (Circaeasteraceae, Ranunculales) Reveals Potential Mechanisms of Evolutionary Specialization.</title>
        <authorList>
            <person name="Sun Y."/>
            <person name="Deng T."/>
            <person name="Zhang A."/>
            <person name="Moore M.J."/>
            <person name="Landis J.B."/>
            <person name="Lin N."/>
            <person name="Zhang H."/>
            <person name="Zhang X."/>
            <person name="Huang J."/>
            <person name="Zhang X."/>
            <person name="Sun H."/>
            <person name="Wang H."/>
        </authorList>
    </citation>
    <scope>NUCLEOTIDE SEQUENCE [LARGE SCALE GENOMIC DNA]</scope>
    <source>
        <strain evidence="2">TB1705</strain>
        <tissue evidence="2">Leaf</tissue>
    </source>
</reference>
<dbReference type="PROSITE" id="PS50879">
    <property type="entry name" value="RNASE_H_1"/>
    <property type="match status" value="1"/>
</dbReference>
<dbReference type="OrthoDB" id="1937528at2759"/>
<dbReference type="InterPro" id="IPR012337">
    <property type="entry name" value="RNaseH-like_sf"/>
</dbReference>
<accession>A0A7J7NYR9</accession>
<name>A0A7J7NYR9_9MAGN</name>
<evidence type="ECO:0000313" key="2">
    <source>
        <dbReference type="EMBL" id="KAF6172084.1"/>
    </source>
</evidence>
<dbReference type="InterPro" id="IPR036397">
    <property type="entry name" value="RNaseH_sf"/>
</dbReference>
<dbReference type="AlphaFoldDB" id="A0A7J7NYR9"/>
<comment type="caution">
    <text evidence="2">The sequence shown here is derived from an EMBL/GenBank/DDBJ whole genome shotgun (WGS) entry which is preliminary data.</text>
</comment>
<dbReference type="InterPro" id="IPR044730">
    <property type="entry name" value="RNase_H-like_dom_plant"/>
</dbReference>
<dbReference type="Pfam" id="PF13456">
    <property type="entry name" value="RVT_3"/>
    <property type="match status" value="1"/>
</dbReference>
<evidence type="ECO:0000313" key="3">
    <source>
        <dbReference type="Proteomes" id="UP000541444"/>
    </source>
</evidence>
<evidence type="ECO:0000259" key="1">
    <source>
        <dbReference type="PROSITE" id="PS50879"/>
    </source>
</evidence>
<dbReference type="PANTHER" id="PTHR33116">
    <property type="entry name" value="REVERSE TRANSCRIPTASE ZINC-BINDING DOMAIN-CONTAINING PROTEIN-RELATED-RELATED"/>
    <property type="match status" value="1"/>
</dbReference>
<dbReference type="Proteomes" id="UP000541444">
    <property type="component" value="Unassembled WGS sequence"/>
</dbReference>
<proteinExistence type="predicted"/>
<protein>
    <recommendedName>
        <fullName evidence="1">RNase H type-1 domain-containing protein</fullName>
    </recommendedName>
</protein>
<sequence length="278" mass="31856">MKGRVEKVLQWPWWTRLKRERLLRQEACYLNSLSIYNMGIYKWIASVIREGEKAIKNFLWSESTDKKKSCTVGWEKVCLPLKDGGAGIRRLKEINLSLLMKLAWHFLNFDDHWIIFMRAKFINKAGDPCRGTKRSSIWVRIRWDLPFLSKNTGWIIGNGTNIDLWRDTWCSYKPLKYLIENTDIHSSQMQAKLSSIISNSRKLPRVGEVKINSDGSSRDNPGIGGVGFITRGHNGIVLRAYSKGQGNVTYYMAECSALLQGLQDAASNGSLNKIPRQQ</sequence>
<dbReference type="PANTHER" id="PTHR33116:SF78">
    <property type="entry name" value="OS12G0587133 PROTEIN"/>
    <property type="match status" value="1"/>
</dbReference>
<dbReference type="InterPro" id="IPR002156">
    <property type="entry name" value="RNaseH_domain"/>
</dbReference>
<organism evidence="2 3">
    <name type="scientific">Kingdonia uniflora</name>
    <dbReference type="NCBI Taxonomy" id="39325"/>
    <lineage>
        <taxon>Eukaryota</taxon>
        <taxon>Viridiplantae</taxon>
        <taxon>Streptophyta</taxon>
        <taxon>Embryophyta</taxon>
        <taxon>Tracheophyta</taxon>
        <taxon>Spermatophyta</taxon>
        <taxon>Magnoliopsida</taxon>
        <taxon>Ranunculales</taxon>
        <taxon>Circaeasteraceae</taxon>
        <taxon>Kingdonia</taxon>
    </lineage>
</organism>
<keyword evidence="3" id="KW-1185">Reference proteome</keyword>
<dbReference type="GO" id="GO:0003676">
    <property type="term" value="F:nucleic acid binding"/>
    <property type="evidence" value="ECO:0007669"/>
    <property type="project" value="InterPro"/>
</dbReference>
<gene>
    <name evidence="2" type="ORF">GIB67_029502</name>
</gene>
<dbReference type="EMBL" id="JACGCM010000445">
    <property type="protein sequence ID" value="KAF6172084.1"/>
    <property type="molecule type" value="Genomic_DNA"/>
</dbReference>
<feature type="domain" description="RNase H type-1" evidence="1">
    <location>
        <begin position="205"/>
        <end position="278"/>
    </location>
</feature>